<dbReference type="PANTHER" id="PTHR38436:SF1">
    <property type="entry name" value="ESTER CYCLASE"/>
    <property type="match status" value="1"/>
</dbReference>
<dbReference type="EMBL" id="MASU01000005">
    <property type="protein sequence ID" value="PXY36811.1"/>
    <property type="molecule type" value="Genomic_DNA"/>
</dbReference>
<dbReference type="InterPro" id="IPR009959">
    <property type="entry name" value="Cyclase_SnoaL-like"/>
</dbReference>
<dbReference type="OrthoDB" id="129343at2"/>
<protein>
    <submittedName>
        <fullName evidence="1">Ester cyclase</fullName>
    </submittedName>
</protein>
<keyword evidence="2" id="KW-1185">Reference proteome</keyword>
<comment type="caution">
    <text evidence="1">The sequence shown here is derived from an EMBL/GenBank/DDBJ whole genome shotgun (WGS) entry which is preliminary data.</text>
</comment>
<organism evidence="1 2">
    <name type="scientific">Prauserella flavalba</name>
    <dbReference type="NCBI Taxonomy" id="1477506"/>
    <lineage>
        <taxon>Bacteria</taxon>
        <taxon>Bacillati</taxon>
        <taxon>Actinomycetota</taxon>
        <taxon>Actinomycetes</taxon>
        <taxon>Pseudonocardiales</taxon>
        <taxon>Pseudonocardiaceae</taxon>
        <taxon>Prauserella</taxon>
    </lineage>
</organism>
<dbReference type="InterPro" id="IPR032710">
    <property type="entry name" value="NTF2-like_dom_sf"/>
</dbReference>
<dbReference type="GO" id="GO:0030638">
    <property type="term" value="P:polyketide metabolic process"/>
    <property type="evidence" value="ECO:0007669"/>
    <property type="project" value="InterPro"/>
</dbReference>
<dbReference type="AlphaFoldDB" id="A0A318LQY1"/>
<dbReference type="SUPFAM" id="SSF54427">
    <property type="entry name" value="NTF2-like"/>
    <property type="match status" value="1"/>
</dbReference>
<dbReference type="Gene3D" id="3.10.450.50">
    <property type="match status" value="1"/>
</dbReference>
<reference evidence="1 2" key="1">
    <citation type="submission" date="2016-07" db="EMBL/GenBank/DDBJ databases">
        <title>Draft genome sequence of Prauserella sp. YIM 121212, isolated from alkaline soil.</title>
        <authorList>
            <person name="Ruckert C."/>
            <person name="Albersmeier A."/>
            <person name="Jiang C.-L."/>
            <person name="Jiang Y."/>
            <person name="Kalinowski J."/>
            <person name="Schneider O."/>
            <person name="Winkler A."/>
            <person name="Zotchev S.B."/>
        </authorList>
    </citation>
    <scope>NUCLEOTIDE SEQUENCE [LARGE SCALE GENOMIC DNA]</scope>
    <source>
        <strain evidence="1 2">YIM 121212</strain>
    </source>
</reference>
<gene>
    <name evidence="1" type="ORF">BA062_07345</name>
</gene>
<dbReference type="PANTHER" id="PTHR38436">
    <property type="entry name" value="POLYKETIDE CYCLASE SNOAL-LIKE DOMAIN"/>
    <property type="match status" value="1"/>
</dbReference>
<sequence>MTPEERRETLRRVVDDLWNRGNLDACDELFAEHCSFHDPSFPVDGVEGMKRQVADLRQAQPDLHMDVQDVLVDGDLTCARWTMGATARNEFRGLPATGKSYVMTGMTIDKWEGDRIVEEWVNYDLFGALQQAGIIPEAATPPAATE</sequence>
<evidence type="ECO:0000313" key="1">
    <source>
        <dbReference type="EMBL" id="PXY36811.1"/>
    </source>
</evidence>
<dbReference type="Proteomes" id="UP000247892">
    <property type="component" value="Unassembled WGS sequence"/>
</dbReference>
<proteinExistence type="predicted"/>
<accession>A0A318LQY1</accession>
<evidence type="ECO:0000313" key="2">
    <source>
        <dbReference type="Proteomes" id="UP000247892"/>
    </source>
</evidence>
<name>A0A318LQY1_9PSEU</name>
<dbReference type="Pfam" id="PF07366">
    <property type="entry name" value="SnoaL"/>
    <property type="match status" value="1"/>
</dbReference>